<sequence>MTCSQRMVAVKVRFAVTLPRSASSCDGRLRNPVIVCLQTLLAAWGIAATSSWPRLDPSAKLLRDQASSMTLAASSSSRDHHSKLVAILHHGIYGPSRLLPAVLKSTVVVVLIVGIKLAVVNKIRR</sequence>
<evidence type="ECO:0000313" key="3">
    <source>
        <dbReference type="Proteomes" id="UP000886595"/>
    </source>
</evidence>
<evidence type="ECO:0000313" key="2">
    <source>
        <dbReference type="EMBL" id="KAG2253241.1"/>
    </source>
</evidence>
<evidence type="ECO:0000256" key="1">
    <source>
        <dbReference type="SAM" id="Phobius"/>
    </source>
</evidence>
<comment type="caution">
    <text evidence="2">The sequence shown here is derived from an EMBL/GenBank/DDBJ whole genome shotgun (WGS) entry which is preliminary data.</text>
</comment>
<accession>A0A8X7PK36</accession>
<proteinExistence type="predicted"/>
<keyword evidence="1" id="KW-0472">Membrane</keyword>
<dbReference type="Proteomes" id="UP000886595">
    <property type="component" value="Unassembled WGS sequence"/>
</dbReference>
<name>A0A8X7PK36_BRACI</name>
<dbReference type="EMBL" id="JAAMPC010000016">
    <property type="protein sequence ID" value="KAG2253241.1"/>
    <property type="molecule type" value="Genomic_DNA"/>
</dbReference>
<keyword evidence="1" id="KW-1133">Transmembrane helix</keyword>
<gene>
    <name evidence="2" type="ORF">Bca52824_083377</name>
</gene>
<protein>
    <submittedName>
        <fullName evidence="2">Uncharacterized protein</fullName>
    </submittedName>
</protein>
<dbReference type="AlphaFoldDB" id="A0A8X7PK36"/>
<feature type="transmembrane region" description="Helical" evidence="1">
    <location>
        <begin position="33"/>
        <end position="52"/>
    </location>
</feature>
<reference evidence="2 3" key="1">
    <citation type="submission" date="2020-02" db="EMBL/GenBank/DDBJ databases">
        <authorList>
            <person name="Ma Q."/>
            <person name="Huang Y."/>
            <person name="Song X."/>
            <person name="Pei D."/>
        </authorList>
    </citation>
    <scope>NUCLEOTIDE SEQUENCE [LARGE SCALE GENOMIC DNA]</scope>
    <source>
        <strain evidence="2">Sxm20200214</strain>
        <tissue evidence="2">Leaf</tissue>
    </source>
</reference>
<keyword evidence="1" id="KW-0812">Transmembrane</keyword>
<keyword evidence="3" id="KW-1185">Reference proteome</keyword>
<feature type="transmembrane region" description="Helical" evidence="1">
    <location>
        <begin position="98"/>
        <end position="119"/>
    </location>
</feature>
<organism evidence="2 3">
    <name type="scientific">Brassica carinata</name>
    <name type="common">Ethiopian mustard</name>
    <name type="synonym">Abyssinian cabbage</name>
    <dbReference type="NCBI Taxonomy" id="52824"/>
    <lineage>
        <taxon>Eukaryota</taxon>
        <taxon>Viridiplantae</taxon>
        <taxon>Streptophyta</taxon>
        <taxon>Embryophyta</taxon>
        <taxon>Tracheophyta</taxon>
        <taxon>Spermatophyta</taxon>
        <taxon>Magnoliopsida</taxon>
        <taxon>eudicotyledons</taxon>
        <taxon>Gunneridae</taxon>
        <taxon>Pentapetalae</taxon>
        <taxon>rosids</taxon>
        <taxon>malvids</taxon>
        <taxon>Brassicales</taxon>
        <taxon>Brassicaceae</taxon>
        <taxon>Brassiceae</taxon>
        <taxon>Brassica</taxon>
    </lineage>
</organism>